<dbReference type="GO" id="GO:0008270">
    <property type="term" value="F:zinc ion binding"/>
    <property type="evidence" value="ECO:0007669"/>
    <property type="project" value="InterPro"/>
</dbReference>
<dbReference type="InterPro" id="IPR036864">
    <property type="entry name" value="Zn2-C6_fun-type_DNA-bd_sf"/>
</dbReference>
<protein>
    <recommendedName>
        <fullName evidence="7">Zn(2)-C6 fungal-type domain-containing protein</fullName>
    </recommendedName>
</protein>
<dbReference type="SMART" id="SM00066">
    <property type="entry name" value="GAL4"/>
    <property type="match status" value="1"/>
</dbReference>
<dbReference type="PANTHER" id="PTHR47338:SF29">
    <property type="entry name" value="ZN(2)-C6 FUNGAL-TYPE DOMAIN-CONTAINING PROTEIN"/>
    <property type="match status" value="1"/>
</dbReference>
<keyword evidence="3" id="KW-0805">Transcription regulation</keyword>
<dbReference type="EMBL" id="JARIHO010000027">
    <property type="protein sequence ID" value="KAJ7339959.1"/>
    <property type="molecule type" value="Genomic_DNA"/>
</dbReference>
<accession>A0AAD6ZUE4</accession>
<feature type="domain" description="Zn(2)-C6 fungal-type" evidence="7">
    <location>
        <begin position="23"/>
        <end position="55"/>
    </location>
</feature>
<dbReference type="GO" id="GO:0000981">
    <property type="term" value="F:DNA-binding transcription factor activity, RNA polymerase II-specific"/>
    <property type="evidence" value="ECO:0007669"/>
    <property type="project" value="InterPro"/>
</dbReference>
<dbReference type="PANTHER" id="PTHR47338">
    <property type="entry name" value="ZN(II)2CYS6 TRANSCRIPTION FACTOR (EUROFUNG)-RELATED"/>
    <property type="match status" value="1"/>
</dbReference>
<evidence type="ECO:0000256" key="3">
    <source>
        <dbReference type="ARBA" id="ARBA00023015"/>
    </source>
</evidence>
<evidence type="ECO:0000259" key="7">
    <source>
        <dbReference type="PROSITE" id="PS50048"/>
    </source>
</evidence>
<keyword evidence="4" id="KW-0804">Transcription</keyword>
<dbReference type="InterPro" id="IPR001138">
    <property type="entry name" value="Zn2Cys6_DnaBD"/>
</dbReference>
<dbReference type="CDD" id="cd00067">
    <property type="entry name" value="GAL4"/>
    <property type="match status" value="1"/>
</dbReference>
<dbReference type="Pfam" id="PF00172">
    <property type="entry name" value="Zn_clus"/>
    <property type="match status" value="1"/>
</dbReference>
<reference evidence="8" key="1">
    <citation type="submission" date="2023-03" db="EMBL/GenBank/DDBJ databases">
        <title>Massive genome expansion in bonnet fungi (Mycena s.s.) driven by repeated elements and novel gene families across ecological guilds.</title>
        <authorList>
            <consortium name="Lawrence Berkeley National Laboratory"/>
            <person name="Harder C.B."/>
            <person name="Miyauchi S."/>
            <person name="Viragh M."/>
            <person name="Kuo A."/>
            <person name="Thoen E."/>
            <person name="Andreopoulos B."/>
            <person name="Lu D."/>
            <person name="Skrede I."/>
            <person name="Drula E."/>
            <person name="Henrissat B."/>
            <person name="Morin E."/>
            <person name="Kohler A."/>
            <person name="Barry K."/>
            <person name="LaButti K."/>
            <person name="Morin E."/>
            <person name="Salamov A."/>
            <person name="Lipzen A."/>
            <person name="Mereny Z."/>
            <person name="Hegedus B."/>
            <person name="Baldrian P."/>
            <person name="Stursova M."/>
            <person name="Weitz H."/>
            <person name="Taylor A."/>
            <person name="Grigoriev I.V."/>
            <person name="Nagy L.G."/>
            <person name="Martin F."/>
            <person name="Kauserud H."/>
        </authorList>
    </citation>
    <scope>NUCLEOTIDE SEQUENCE</scope>
    <source>
        <strain evidence="8">CBHHK002</strain>
    </source>
</reference>
<evidence type="ECO:0000313" key="8">
    <source>
        <dbReference type="EMBL" id="KAJ7339959.1"/>
    </source>
</evidence>
<evidence type="ECO:0000256" key="2">
    <source>
        <dbReference type="ARBA" id="ARBA00022723"/>
    </source>
</evidence>
<comment type="subcellular location">
    <subcellularLocation>
        <location evidence="1">Nucleus</location>
    </subcellularLocation>
</comment>
<evidence type="ECO:0000256" key="4">
    <source>
        <dbReference type="ARBA" id="ARBA00023163"/>
    </source>
</evidence>
<dbReference type="CDD" id="cd12148">
    <property type="entry name" value="fungal_TF_MHR"/>
    <property type="match status" value="1"/>
</dbReference>
<dbReference type="GO" id="GO:0005634">
    <property type="term" value="C:nucleus"/>
    <property type="evidence" value="ECO:0007669"/>
    <property type="project" value="UniProtKB-SubCell"/>
</dbReference>
<keyword evidence="5" id="KW-0539">Nucleus</keyword>
<dbReference type="Gene3D" id="4.10.240.10">
    <property type="entry name" value="Zn(2)-C6 fungal-type DNA-binding domain"/>
    <property type="match status" value="1"/>
</dbReference>
<dbReference type="PROSITE" id="PS00463">
    <property type="entry name" value="ZN2_CY6_FUNGAL_1"/>
    <property type="match status" value="1"/>
</dbReference>
<dbReference type="PROSITE" id="PS50048">
    <property type="entry name" value="ZN2_CY6_FUNGAL_2"/>
    <property type="match status" value="1"/>
</dbReference>
<evidence type="ECO:0000256" key="1">
    <source>
        <dbReference type="ARBA" id="ARBA00004123"/>
    </source>
</evidence>
<dbReference type="AlphaFoldDB" id="A0AAD6ZUE4"/>
<feature type="region of interest" description="Disordered" evidence="6">
    <location>
        <begin position="108"/>
        <end position="128"/>
    </location>
</feature>
<proteinExistence type="predicted"/>
<feature type="compositionally biased region" description="Low complexity" evidence="6">
    <location>
        <begin position="110"/>
        <end position="128"/>
    </location>
</feature>
<organism evidence="8 9">
    <name type="scientific">Mycena albidolilacea</name>
    <dbReference type="NCBI Taxonomy" id="1033008"/>
    <lineage>
        <taxon>Eukaryota</taxon>
        <taxon>Fungi</taxon>
        <taxon>Dikarya</taxon>
        <taxon>Basidiomycota</taxon>
        <taxon>Agaricomycotina</taxon>
        <taxon>Agaricomycetes</taxon>
        <taxon>Agaricomycetidae</taxon>
        <taxon>Agaricales</taxon>
        <taxon>Marasmiineae</taxon>
        <taxon>Mycenaceae</taxon>
        <taxon>Mycena</taxon>
    </lineage>
</organism>
<sequence>MSEDEGKARSGKARSQPLRRGKACLNCRHLKIKCDGVRPLCGQCKRVPKDDPCEFTDVSSRTMELESTVFRLQSRINELEGIPSTSSSTGYSLHGGLPGWPRTEFSRMNSPFSGSSAGSRSSPQAASESSFLGVEEPPLVMIQMLLDRFLPHAIQFGFFLHIDRFRESVLLPLDWADPLRPSPALLSVVYLWGVHLSPSEPLLSSEPVFLKRAQQNISVEIAGNSNPLHLLHTIQAQVLLSTYMFRKKRFLEAEFHTNGAATLALGYQLHKIRSARPRPGTPPLLAEVCPPPADAIEEGERIRAFWTVACLQSSLNIALSTATTSFSILESAGADIDTPWPLEISDYAAGALPVGYRCQETLKSFLTEDPPPQASPVPTLYAKAAVLLHRASRLGSRWSANLAPQETAAYAASCIWLDGRITKLWETLPPLYAFYADSAAARSLVLTHATTAAAAIRLHRSPGSVDPEARSKCVFAARAILACLGDTRVPECTMAYPLVGSLCTMGCRVLMEEVREARAFRGAWGESLRVEPPPPGAEEVALGTDLRGGIQTMRMYAVSSPLVQYQLTKLQQQYESLY</sequence>
<name>A0AAD6ZUE4_9AGAR</name>
<dbReference type="Proteomes" id="UP001218218">
    <property type="component" value="Unassembled WGS sequence"/>
</dbReference>
<keyword evidence="9" id="KW-1185">Reference proteome</keyword>
<evidence type="ECO:0000256" key="6">
    <source>
        <dbReference type="SAM" id="MobiDB-lite"/>
    </source>
</evidence>
<dbReference type="InterPro" id="IPR050815">
    <property type="entry name" value="TF_fung"/>
</dbReference>
<gene>
    <name evidence="8" type="ORF">DFH08DRAFT_1013579</name>
</gene>
<evidence type="ECO:0000256" key="5">
    <source>
        <dbReference type="ARBA" id="ARBA00023242"/>
    </source>
</evidence>
<keyword evidence="2" id="KW-0479">Metal-binding</keyword>
<evidence type="ECO:0000313" key="9">
    <source>
        <dbReference type="Proteomes" id="UP001218218"/>
    </source>
</evidence>
<comment type="caution">
    <text evidence="8">The sequence shown here is derived from an EMBL/GenBank/DDBJ whole genome shotgun (WGS) entry which is preliminary data.</text>
</comment>
<dbReference type="SUPFAM" id="SSF57701">
    <property type="entry name" value="Zn2/Cys6 DNA-binding domain"/>
    <property type="match status" value="1"/>
</dbReference>